<evidence type="ECO:0000313" key="2">
    <source>
        <dbReference type="Proteomes" id="UP001305779"/>
    </source>
</evidence>
<organism evidence="1 2">
    <name type="scientific">Zasmidium cellare</name>
    <name type="common">Wine cellar mold</name>
    <name type="synonym">Racodium cellare</name>
    <dbReference type="NCBI Taxonomy" id="395010"/>
    <lineage>
        <taxon>Eukaryota</taxon>
        <taxon>Fungi</taxon>
        <taxon>Dikarya</taxon>
        <taxon>Ascomycota</taxon>
        <taxon>Pezizomycotina</taxon>
        <taxon>Dothideomycetes</taxon>
        <taxon>Dothideomycetidae</taxon>
        <taxon>Mycosphaerellales</taxon>
        <taxon>Mycosphaerellaceae</taxon>
        <taxon>Zasmidium</taxon>
    </lineage>
</organism>
<evidence type="ECO:0000313" key="1">
    <source>
        <dbReference type="EMBL" id="KAK4500759.1"/>
    </source>
</evidence>
<reference evidence="1 2" key="1">
    <citation type="journal article" date="2023" name="G3 (Bethesda)">
        <title>A chromosome-level genome assembly of Zasmidium syzygii isolated from banana leaves.</title>
        <authorList>
            <person name="van Westerhoven A.C."/>
            <person name="Mehrabi R."/>
            <person name="Talebi R."/>
            <person name="Steentjes M.B.F."/>
            <person name="Corcolon B."/>
            <person name="Chong P.A."/>
            <person name="Kema G.H.J."/>
            <person name="Seidl M.F."/>
        </authorList>
    </citation>
    <scope>NUCLEOTIDE SEQUENCE [LARGE SCALE GENOMIC DNA]</scope>
    <source>
        <strain evidence="1 2">P124</strain>
    </source>
</reference>
<proteinExistence type="predicted"/>
<keyword evidence="2" id="KW-1185">Reference proteome</keyword>
<gene>
    <name evidence="1" type="ORF">PRZ48_008949</name>
</gene>
<dbReference type="EMBL" id="JAXOVC010000006">
    <property type="protein sequence ID" value="KAK4500759.1"/>
    <property type="molecule type" value="Genomic_DNA"/>
</dbReference>
<comment type="caution">
    <text evidence="1">The sequence shown here is derived from an EMBL/GenBank/DDBJ whole genome shotgun (WGS) entry which is preliminary data.</text>
</comment>
<accession>A0ABR0EHB7</accession>
<name>A0ABR0EHB7_ZASCE</name>
<evidence type="ECO:0008006" key="3">
    <source>
        <dbReference type="Google" id="ProtNLM"/>
    </source>
</evidence>
<sequence length="315" mass="35774">MSPASCPLRRRYSTPALSAPVPSFLSKDPPLPEVLSLDELKAKYKINADEEEAKKSASARVFEIPELLDQILGNLRPRESIGVQRVSREFYDSVAANSNTEKRTIFHVQSEDDMGGWRYTAFPWERYEDTEAEGIATAQGNGNAAWTDMLGEDWTPDDPEWYPEHQCTVVAGHVFGSFFVYMLANYMDPFQQLPTLTWPSMIELAKSSPIRKCFLYLQNTIYNHAGHWPHGWRGDFHNHSAQHITAEVDPNVADLWLEAACSIAKLGPDGREVDRFAEIDHESGVISLKQRKTSFSPRASTTLQDDPIYEFYPRE</sequence>
<protein>
    <recommendedName>
        <fullName evidence="3">F-box domain-containing protein</fullName>
    </recommendedName>
</protein>
<dbReference type="Proteomes" id="UP001305779">
    <property type="component" value="Unassembled WGS sequence"/>
</dbReference>